<evidence type="ECO:0000256" key="22">
    <source>
        <dbReference type="ARBA" id="ARBA00049032"/>
    </source>
</evidence>
<dbReference type="EMBL" id="KB932201">
    <property type="protein sequence ID" value="KCV73041.1"/>
    <property type="molecule type" value="Genomic_DNA"/>
</dbReference>
<evidence type="ECO:0000256" key="1">
    <source>
        <dbReference type="ARBA" id="ARBA00001946"/>
    </source>
</evidence>
<organism evidence="25">
    <name type="scientific">Fonticula alba</name>
    <name type="common">Slime mold</name>
    <dbReference type="NCBI Taxonomy" id="691883"/>
    <lineage>
        <taxon>Eukaryota</taxon>
        <taxon>Rotosphaerida</taxon>
        <taxon>Fonticulaceae</taxon>
        <taxon>Fonticula</taxon>
    </lineage>
</organism>
<comment type="subcellular location">
    <subcellularLocation>
        <location evidence="2">Nucleus</location>
    </subcellularLocation>
</comment>
<comment type="function">
    <text evidence="23">Oxidized purine nucleoside triphosphate hydrolase which is a prominent sanitizer of the oxidized nucleotide pool. Catalyzes the hydrolysis of 2-oxo-dATP (2-hydroxy-dATP) into 2-oxo-dAMP. Also has a significant hydrolase activity toward 2-oxo-ATP, 8-oxo-dGTP and 8-oxo-dATP. Through the hydrolysis of oxidized purine nucleoside triphosphates, prevents their incorporation into DNA and the subsequent transversions A:T to C:G and G:C to T:A. Also catalyzes the hydrolysis of methylated purine nucleoside triphosphate preventing their integration into DNA. Through this antimutagenic activity protects cells from oxidative stress.</text>
</comment>
<dbReference type="PROSITE" id="PS00893">
    <property type="entry name" value="NUDIX_BOX"/>
    <property type="match status" value="1"/>
</dbReference>
<evidence type="ECO:0000256" key="13">
    <source>
        <dbReference type="ARBA" id="ARBA00026103"/>
    </source>
</evidence>
<dbReference type="CDD" id="cd03427">
    <property type="entry name" value="NUDIX_MTH1_Nudt1"/>
    <property type="match status" value="1"/>
</dbReference>
<dbReference type="PANTHER" id="PTHR43758:SF2">
    <property type="entry name" value="OXIDIZED PURINE NUCLEOSIDE TRIPHOSPHATE HYDROLASE"/>
    <property type="match status" value="1"/>
</dbReference>
<dbReference type="PRINTS" id="PR01403">
    <property type="entry name" value="8OXTPHPHTASE"/>
</dbReference>
<evidence type="ECO:0000256" key="9">
    <source>
        <dbReference type="ARBA" id="ARBA00024448"/>
    </source>
</evidence>
<evidence type="ECO:0000256" key="4">
    <source>
        <dbReference type="ARBA" id="ARBA00011245"/>
    </source>
</evidence>
<dbReference type="GO" id="GO:0005737">
    <property type="term" value="C:cytoplasm"/>
    <property type="evidence" value="ECO:0007669"/>
    <property type="project" value="TreeGrafter"/>
</dbReference>
<evidence type="ECO:0000256" key="6">
    <source>
        <dbReference type="ARBA" id="ARBA00022801"/>
    </source>
</evidence>
<comment type="catalytic activity">
    <reaction evidence="10">
        <text>2-oxo-dATP + H2O = 2-oxo-dAMP + diphosphate + H(+)</text>
        <dbReference type="Rhea" id="RHEA:31583"/>
        <dbReference type="ChEBI" id="CHEBI:15377"/>
        <dbReference type="ChEBI" id="CHEBI:15378"/>
        <dbReference type="ChEBI" id="CHEBI:33019"/>
        <dbReference type="ChEBI" id="CHEBI:63212"/>
        <dbReference type="ChEBI" id="CHEBI:77897"/>
        <dbReference type="EC" id="3.6.1.56"/>
    </reaction>
    <physiologicalReaction direction="left-to-right" evidence="10">
        <dbReference type="Rhea" id="RHEA:31584"/>
    </physiologicalReaction>
</comment>
<evidence type="ECO:0000313" key="26">
    <source>
        <dbReference type="Proteomes" id="UP000030693"/>
    </source>
</evidence>
<comment type="catalytic activity">
    <reaction evidence="21">
        <text>O(6)-methyl-dGTP + H2O = O(6)-methyl-dGMP + diphosphate + H(+)</text>
        <dbReference type="Rhea" id="RHEA:67600"/>
        <dbReference type="ChEBI" id="CHEBI:15377"/>
        <dbReference type="ChEBI" id="CHEBI:15378"/>
        <dbReference type="ChEBI" id="CHEBI:33019"/>
        <dbReference type="ChEBI" id="CHEBI:169974"/>
        <dbReference type="ChEBI" id="CHEBI:169975"/>
    </reaction>
    <physiologicalReaction direction="left-to-right" evidence="21">
        <dbReference type="Rhea" id="RHEA:67601"/>
    </physiologicalReaction>
</comment>
<dbReference type="eggNOG" id="ENOG502S254">
    <property type="taxonomic scope" value="Eukaryota"/>
</dbReference>
<evidence type="ECO:0000256" key="8">
    <source>
        <dbReference type="ARBA" id="ARBA00023242"/>
    </source>
</evidence>
<evidence type="ECO:0000259" key="24">
    <source>
        <dbReference type="PROSITE" id="PS51462"/>
    </source>
</evidence>
<evidence type="ECO:0000256" key="15">
    <source>
        <dbReference type="ARBA" id="ARBA00029673"/>
    </source>
</evidence>
<dbReference type="InterPro" id="IPR000086">
    <property type="entry name" value="NUDIX_hydrolase_dom"/>
</dbReference>
<comment type="catalytic activity">
    <reaction evidence="20">
        <text>N(6)-methyl-ATP + H2O = N(6)-methyl-AMP + diphosphate + H(+)</text>
        <dbReference type="Rhea" id="RHEA:67608"/>
        <dbReference type="ChEBI" id="CHEBI:15377"/>
        <dbReference type="ChEBI" id="CHEBI:15378"/>
        <dbReference type="ChEBI" id="CHEBI:33019"/>
        <dbReference type="ChEBI" id="CHEBI:144842"/>
        <dbReference type="ChEBI" id="CHEBI:172873"/>
    </reaction>
    <physiologicalReaction direction="left-to-right" evidence="20">
        <dbReference type="Rhea" id="RHEA:67609"/>
    </physiologicalReaction>
</comment>
<evidence type="ECO:0000256" key="19">
    <source>
        <dbReference type="ARBA" id="ARBA00032071"/>
    </source>
</evidence>
<keyword evidence="8" id="KW-0539">Nucleus</keyword>
<evidence type="ECO:0000256" key="5">
    <source>
        <dbReference type="ARBA" id="ARBA00022723"/>
    </source>
</evidence>
<evidence type="ECO:0000256" key="20">
    <source>
        <dbReference type="ARBA" id="ARBA00048002"/>
    </source>
</evidence>
<comment type="catalytic activity">
    <reaction evidence="12">
        <text>2-oxo-ATP + H2O = 2-oxo-AMP + diphosphate + H(+)</text>
        <dbReference type="Rhea" id="RHEA:67392"/>
        <dbReference type="ChEBI" id="CHEBI:15377"/>
        <dbReference type="ChEBI" id="CHEBI:15378"/>
        <dbReference type="ChEBI" id="CHEBI:33019"/>
        <dbReference type="ChEBI" id="CHEBI:71395"/>
        <dbReference type="ChEBI" id="CHEBI:172878"/>
    </reaction>
    <physiologicalReaction direction="left-to-right" evidence="12">
        <dbReference type="Rhea" id="RHEA:67393"/>
    </physiologicalReaction>
</comment>
<dbReference type="RefSeq" id="XP_009492742.1">
    <property type="nucleotide sequence ID" value="XM_009494467.1"/>
</dbReference>
<dbReference type="OrthoDB" id="408303at2759"/>
<comment type="catalytic activity">
    <reaction evidence="9">
        <text>8-oxo-dATP + H2O = 8-oxo-dAMP + diphosphate + H(+)</text>
        <dbReference type="Rhea" id="RHEA:65396"/>
        <dbReference type="ChEBI" id="CHEBI:15377"/>
        <dbReference type="ChEBI" id="CHEBI:15378"/>
        <dbReference type="ChEBI" id="CHEBI:33019"/>
        <dbReference type="ChEBI" id="CHEBI:71361"/>
        <dbReference type="ChEBI" id="CHEBI:172871"/>
    </reaction>
    <physiologicalReaction direction="left-to-right" evidence="9">
        <dbReference type="Rhea" id="RHEA:65397"/>
    </physiologicalReaction>
</comment>
<dbReference type="GO" id="GO:0042262">
    <property type="term" value="P:DNA protection"/>
    <property type="evidence" value="ECO:0007669"/>
    <property type="project" value="InterPro"/>
</dbReference>
<comment type="catalytic activity">
    <reaction evidence="22">
        <text>N(6)-methyl-dATP + H2O = N(6)-methyl-dAMP + diphosphate + H(+)</text>
        <dbReference type="Rhea" id="RHEA:67604"/>
        <dbReference type="ChEBI" id="CHEBI:15377"/>
        <dbReference type="ChEBI" id="CHEBI:15378"/>
        <dbReference type="ChEBI" id="CHEBI:33019"/>
        <dbReference type="ChEBI" id="CHEBI:169976"/>
        <dbReference type="ChEBI" id="CHEBI:172872"/>
    </reaction>
    <physiologicalReaction direction="left-to-right" evidence="22">
        <dbReference type="Rhea" id="RHEA:67605"/>
    </physiologicalReaction>
</comment>
<dbReference type="EC" id="3.6.1.56" evidence="13"/>
<dbReference type="AlphaFoldDB" id="A0A058ZGF9"/>
<evidence type="ECO:0000256" key="16">
    <source>
        <dbReference type="ARBA" id="ARBA00030634"/>
    </source>
</evidence>
<name>A0A058ZGF9_FONAL</name>
<comment type="cofactor">
    <cofactor evidence="1">
        <name>Mg(2+)</name>
        <dbReference type="ChEBI" id="CHEBI:18420"/>
    </cofactor>
</comment>
<dbReference type="Proteomes" id="UP000030693">
    <property type="component" value="Unassembled WGS sequence"/>
</dbReference>
<comment type="subunit">
    <text evidence="4">Monomer.</text>
</comment>
<evidence type="ECO:0000256" key="23">
    <source>
        <dbReference type="ARBA" id="ARBA00053094"/>
    </source>
</evidence>
<protein>
    <recommendedName>
        <fullName evidence="14">Oxidized purine nucleoside triphosphate hydrolase</fullName>
        <ecNumber evidence="13">3.6.1.56</ecNumber>
    </recommendedName>
    <alternativeName>
        <fullName evidence="18">2-hydroxy-dATP diphosphatase</fullName>
    </alternativeName>
    <alternativeName>
        <fullName evidence="17">7,8-dihydro-8-oxoguanine triphosphatase</fullName>
    </alternativeName>
    <alternativeName>
        <fullName evidence="16">8-oxo-dGTPase</fullName>
    </alternativeName>
    <alternativeName>
        <fullName evidence="19">Methylated purine nucleoside triphosphate hydrolase</fullName>
    </alternativeName>
    <alternativeName>
        <fullName evidence="15">Nucleoside diphosphate-linked moiety X motif 1</fullName>
    </alternativeName>
</protein>
<dbReference type="GO" id="GO:0046872">
    <property type="term" value="F:metal ion binding"/>
    <property type="evidence" value="ECO:0007669"/>
    <property type="project" value="UniProtKB-KW"/>
</dbReference>
<keyword evidence="6" id="KW-0378">Hydrolase</keyword>
<evidence type="ECO:0000256" key="2">
    <source>
        <dbReference type="ARBA" id="ARBA00004123"/>
    </source>
</evidence>
<evidence type="ECO:0000256" key="3">
    <source>
        <dbReference type="ARBA" id="ARBA00005582"/>
    </source>
</evidence>
<dbReference type="InterPro" id="IPR020084">
    <property type="entry name" value="NUDIX_hydrolase_CS"/>
</dbReference>
<proteinExistence type="inferred from homology"/>
<evidence type="ECO:0000256" key="18">
    <source>
        <dbReference type="ARBA" id="ARBA00031927"/>
    </source>
</evidence>
<dbReference type="SUPFAM" id="SSF55811">
    <property type="entry name" value="Nudix"/>
    <property type="match status" value="1"/>
</dbReference>
<evidence type="ECO:0000256" key="7">
    <source>
        <dbReference type="ARBA" id="ARBA00022842"/>
    </source>
</evidence>
<evidence type="ECO:0000256" key="12">
    <source>
        <dbReference type="ARBA" id="ARBA00024596"/>
    </source>
</evidence>
<sequence length="256" mass="27439">MTHAGIPDSDFTFDPASKGHLVSQCGAVRLDPGGAGVAVFHPPTLGDTNFRPLDAPRKGFTLVFPLRAAPDAPGRFQVLLGEKKRGLGQGLINGFGGKIEPGETSEECAIRELAEEAHLHATSISFVGRLNFNLPSADPNRLLDVHVFVAWQFTGSPVETPEMRPFWVDADQVPFSAMWPDDTIWLPYLLSYLAGVYSSDQAPGTTPQALAADGPHLLLLAHFDMPDQATVAAYRLHLAFGGGAARGDTLWAALSQ</sequence>
<gene>
    <name evidence="25" type="ORF">H696_00589</name>
</gene>
<reference evidence="25" key="1">
    <citation type="submission" date="2013-04" db="EMBL/GenBank/DDBJ databases">
        <title>The Genome Sequence of Fonticula alba ATCC 38817.</title>
        <authorList>
            <consortium name="The Broad Institute Genomics Platform"/>
            <person name="Russ C."/>
            <person name="Cuomo C."/>
            <person name="Burger G."/>
            <person name="Gray M.W."/>
            <person name="Holland P.W.H."/>
            <person name="King N."/>
            <person name="Lang F.B.F."/>
            <person name="Roger A.J."/>
            <person name="Ruiz-Trillo I."/>
            <person name="Brown M."/>
            <person name="Walker B."/>
            <person name="Young S."/>
            <person name="Zeng Q."/>
            <person name="Gargeya S."/>
            <person name="Fitzgerald M."/>
            <person name="Haas B."/>
            <person name="Abouelleil A."/>
            <person name="Allen A.W."/>
            <person name="Alvarado L."/>
            <person name="Arachchi H.M."/>
            <person name="Berlin A.M."/>
            <person name="Chapman S.B."/>
            <person name="Gainer-Dewar J."/>
            <person name="Goldberg J."/>
            <person name="Griggs A."/>
            <person name="Gujja S."/>
            <person name="Hansen M."/>
            <person name="Howarth C."/>
            <person name="Imamovic A."/>
            <person name="Ireland A."/>
            <person name="Larimer J."/>
            <person name="McCowan C."/>
            <person name="Murphy C."/>
            <person name="Pearson M."/>
            <person name="Poon T.W."/>
            <person name="Priest M."/>
            <person name="Roberts A."/>
            <person name="Saif S."/>
            <person name="Shea T."/>
            <person name="Sisk P."/>
            <person name="Sykes S."/>
            <person name="Wortman J."/>
            <person name="Nusbaum C."/>
            <person name="Birren B."/>
        </authorList>
    </citation>
    <scope>NUCLEOTIDE SEQUENCE [LARGE SCALE GENOMIC DNA]</scope>
    <source>
        <strain evidence="25">ATCC 38817</strain>
    </source>
</reference>
<dbReference type="GeneID" id="20525314"/>
<dbReference type="STRING" id="691883.A0A058ZGF9"/>
<accession>A0A058ZGF9</accession>
<evidence type="ECO:0000256" key="14">
    <source>
        <dbReference type="ARBA" id="ARBA00026218"/>
    </source>
</evidence>
<dbReference type="GO" id="GO:0008413">
    <property type="term" value="F:8-oxo-7,8-dihydroguanosine triphosphate pyrophosphatase activity"/>
    <property type="evidence" value="ECO:0007669"/>
    <property type="project" value="InterPro"/>
</dbReference>
<evidence type="ECO:0000256" key="11">
    <source>
        <dbReference type="ARBA" id="ARBA00024486"/>
    </source>
</evidence>
<dbReference type="GO" id="GO:0008828">
    <property type="term" value="F:dATP diphosphatase activity"/>
    <property type="evidence" value="ECO:0007669"/>
    <property type="project" value="UniProtKB-EC"/>
</dbReference>
<dbReference type="PANTHER" id="PTHR43758">
    <property type="entry name" value="7,8-DIHYDRO-8-OXOGUANINE TRIPHOSPHATASE"/>
    <property type="match status" value="1"/>
</dbReference>
<keyword evidence="5" id="KW-0479">Metal-binding</keyword>
<dbReference type="InterPro" id="IPR003563">
    <property type="entry name" value="8ODP"/>
</dbReference>
<keyword evidence="26" id="KW-1185">Reference proteome</keyword>
<keyword evidence="7" id="KW-0460">Magnesium</keyword>
<dbReference type="GO" id="GO:0005634">
    <property type="term" value="C:nucleus"/>
    <property type="evidence" value="ECO:0007669"/>
    <property type="project" value="UniProtKB-SubCell"/>
</dbReference>
<evidence type="ECO:0000256" key="21">
    <source>
        <dbReference type="ARBA" id="ARBA00048894"/>
    </source>
</evidence>
<feature type="domain" description="Nudix hydrolase" evidence="24">
    <location>
        <begin position="56"/>
        <end position="193"/>
    </location>
</feature>
<dbReference type="PROSITE" id="PS51462">
    <property type="entry name" value="NUDIX"/>
    <property type="match status" value="1"/>
</dbReference>
<comment type="similarity">
    <text evidence="3">Belongs to the Nudix hydrolase family.</text>
</comment>
<evidence type="ECO:0000313" key="25">
    <source>
        <dbReference type="EMBL" id="KCV73041.1"/>
    </source>
</evidence>
<dbReference type="InterPro" id="IPR015797">
    <property type="entry name" value="NUDIX_hydrolase-like_dom_sf"/>
</dbReference>
<evidence type="ECO:0000256" key="10">
    <source>
        <dbReference type="ARBA" id="ARBA00024459"/>
    </source>
</evidence>
<comment type="catalytic activity">
    <reaction evidence="11">
        <text>8-oxo-dGTP + H2O = 8-oxo-dGMP + diphosphate + H(+)</text>
        <dbReference type="Rhea" id="RHEA:31575"/>
        <dbReference type="ChEBI" id="CHEBI:15377"/>
        <dbReference type="ChEBI" id="CHEBI:15378"/>
        <dbReference type="ChEBI" id="CHEBI:33019"/>
        <dbReference type="ChEBI" id="CHEBI:63224"/>
        <dbReference type="ChEBI" id="CHEBI:77896"/>
    </reaction>
    <physiologicalReaction direction="left-to-right" evidence="11">
        <dbReference type="Rhea" id="RHEA:31576"/>
    </physiologicalReaction>
</comment>
<dbReference type="Pfam" id="PF00293">
    <property type="entry name" value="NUDIX"/>
    <property type="match status" value="1"/>
</dbReference>
<evidence type="ECO:0000256" key="17">
    <source>
        <dbReference type="ARBA" id="ARBA00030682"/>
    </source>
</evidence>
<dbReference type="Gene3D" id="3.90.79.10">
    <property type="entry name" value="Nucleoside Triphosphate Pyrophosphohydrolase"/>
    <property type="match status" value="1"/>
</dbReference>